<dbReference type="PANTHER" id="PTHR33099">
    <property type="entry name" value="FE2OG DIOXYGENASE DOMAIN-CONTAINING PROTEIN"/>
    <property type="match status" value="1"/>
</dbReference>
<sequence>MAEAEQSKQLQDERHIRSLAEIAEASLLKELKSCLRLQSRKAIFACGGTVNFTPDNKQKAALANGIGGIPSIDLRFGESGKGMTLTLPIQTDNSSQFTALLSACQPASFGRSNEEVFEEEYRKASKLDRTAFATNFCPYEAGIIDVVAQLLLSPSSQREHKRSIKAELYKLNVYGAPSGKFKAHVDTPRSEDQIGSLVVCLPLDHEGGQLVVRNSGKELTFDWSQRGDTDRPDVKWGSLLQRLRARSP</sequence>
<dbReference type="Gene3D" id="2.60.120.620">
    <property type="entry name" value="q2cbj1_9rhob like domain"/>
    <property type="match status" value="1"/>
</dbReference>
<dbReference type="Proteomes" id="UP000756132">
    <property type="component" value="Chromosome 12"/>
</dbReference>
<keyword evidence="2" id="KW-1185">Reference proteome</keyword>
<evidence type="ECO:0000313" key="1">
    <source>
        <dbReference type="EMBL" id="UJO24235.1"/>
    </source>
</evidence>
<proteinExistence type="predicted"/>
<evidence type="ECO:0000313" key="2">
    <source>
        <dbReference type="Proteomes" id="UP000756132"/>
    </source>
</evidence>
<name>A0A9Q8UVS8_PASFU</name>
<organism evidence="1 2">
    <name type="scientific">Passalora fulva</name>
    <name type="common">Tomato leaf mold</name>
    <name type="synonym">Cladosporium fulvum</name>
    <dbReference type="NCBI Taxonomy" id="5499"/>
    <lineage>
        <taxon>Eukaryota</taxon>
        <taxon>Fungi</taxon>
        <taxon>Dikarya</taxon>
        <taxon>Ascomycota</taxon>
        <taxon>Pezizomycotina</taxon>
        <taxon>Dothideomycetes</taxon>
        <taxon>Dothideomycetidae</taxon>
        <taxon>Mycosphaerellales</taxon>
        <taxon>Mycosphaerellaceae</taxon>
        <taxon>Fulvia</taxon>
    </lineage>
</organism>
<gene>
    <name evidence="1" type="ORF">CLAFUR5_13851</name>
</gene>
<dbReference type="OrthoDB" id="27483at2759"/>
<dbReference type="PANTHER" id="PTHR33099:SF7">
    <property type="entry name" value="MYND-TYPE DOMAIN-CONTAINING PROTEIN"/>
    <property type="match status" value="1"/>
</dbReference>
<dbReference type="AlphaFoldDB" id="A0A9Q8UVS8"/>
<reference evidence="1" key="1">
    <citation type="submission" date="2021-12" db="EMBL/GenBank/DDBJ databases">
        <authorList>
            <person name="Zaccaron A."/>
            <person name="Stergiopoulos I."/>
        </authorList>
    </citation>
    <scope>NUCLEOTIDE SEQUENCE</scope>
    <source>
        <strain evidence="1">Race5_Kim</strain>
    </source>
</reference>
<reference evidence="1" key="2">
    <citation type="journal article" date="2022" name="Microb. Genom.">
        <title>A chromosome-scale genome assembly of the tomato pathogen Cladosporium fulvum reveals a compartmentalized genome architecture and the presence of a dispensable chromosome.</title>
        <authorList>
            <person name="Zaccaron A.Z."/>
            <person name="Chen L.H."/>
            <person name="Samaras A."/>
            <person name="Stergiopoulos I."/>
        </authorList>
    </citation>
    <scope>NUCLEOTIDE SEQUENCE</scope>
    <source>
        <strain evidence="1">Race5_Kim</strain>
    </source>
</reference>
<dbReference type="KEGG" id="ffu:CLAFUR5_13851"/>
<protein>
    <submittedName>
        <fullName evidence="1">Uncharacterized protein</fullName>
    </submittedName>
</protein>
<dbReference type="RefSeq" id="XP_047768601.1">
    <property type="nucleotide sequence ID" value="XM_047912999.1"/>
</dbReference>
<accession>A0A9Q8UVS8</accession>
<dbReference type="GeneID" id="71993729"/>
<dbReference type="EMBL" id="CP090174">
    <property type="protein sequence ID" value="UJO24235.1"/>
    <property type="molecule type" value="Genomic_DNA"/>
</dbReference>